<protein>
    <recommendedName>
        <fullName evidence="1">Mycothiol-dependent maleylpyruvate isomerase metal-binding domain-containing protein</fullName>
    </recommendedName>
</protein>
<dbReference type="Proteomes" id="UP000185596">
    <property type="component" value="Unassembled WGS sequence"/>
</dbReference>
<comment type="caution">
    <text evidence="2">The sequence shown here is derived from an EMBL/GenBank/DDBJ whole genome shotgun (WGS) entry which is preliminary data.</text>
</comment>
<dbReference type="STRING" id="1912961.BU204_31960"/>
<dbReference type="RefSeq" id="WP_075129525.1">
    <property type="nucleotide sequence ID" value="NZ_MSIE01000077.1"/>
</dbReference>
<dbReference type="NCBIfam" id="TIGR03083">
    <property type="entry name" value="maleylpyruvate isomerase family mycothiol-dependent enzyme"/>
    <property type="match status" value="1"/>
</dbReference>
<dbReference type="AlphaFoldDB" id="A0A1Q8C7J7"/>
<name>A0A1Q8C7J7_9PSEU</name>
<feature type="domain" description="Mycothiol-dependent maleylpyruvate isomerase metal-binding" evidence="1">
    <location>
        <begin position="39"/>
        <end position="108"/>
    </location>
</feature>
<keyword evidence="3" id="KW-1185">Reference proteome</keyword>
<evidence type="ECO:0000259" key="1">
    <source>
        <dbReference type="Pfam" id="PF11716"/>
    </source>
</evidence>
<organism evidence="2 3">
    <name type="scientific">Actinophytocola xanthii</name>
    <dbReference type="NCBI Taxonomy" id="1912961"/>
    <lineage>
        <taxon>Bacteria</taxon>
        <taxon>Bacillati</taxon>
        <taxon>Actinomycetota</taxon>
        <taxon>Actinomycetes</taxon>
        <taxon>Pseudonocardiales</taxon>
        <taxon>Pseudonocardiaceae</taxon>
    </lineage>
</organism>
<evidence type="ECO:0000313" key="2">
    <source>
        <dbReference type="EMBL" id="OLF10332.1"/>
    </source>
</evidence>
<dbReference type="InterPro" id="IPR017517">
    <property type="entry name" value="Maleyloyr_isom"/>
</dbReference>
<sequence>MDANLNEVGRPTLRGTRVPNQVSYRQVRENVTELLLAGRPDERSPVPACPEWSIRDLVEHLVGVAALGIGRLSGWPADSSRPSTAMDLAELLEEWARLGEVADRLLADHGGRAGTILVMDAFTHELDLRFALGTPLPDEHPAFAGAFGVLAAGFAASVAAHHLPGVRLSVGPTQWTVGDDEPAATVHADRFDLYRSLAGRRTHEQIAELGWDRDSHRWLPAFTWGPFTPPASPVERAR</sequence>
<proteinExistence type="predicted"/>
<dbReference type="InterPro" id="IPR034660">
    <property type="entry name" value="DinB/YfiT-like"/>
</dbReference>
<accession>A0A1Q8C7J7</accession>
<dbReference type="EMBL" id="MSIE01000077">
    <property type="protein sequence ID" value="OLF10332.1"/>
    <property type="molecule type" value="Genomic_DNA"/>
</dbReference>
<dbReference type="OrthoDB" id="154293at2"/>
<dbReference type="Pfam" id="PF11716">
    <property type="entry name" value="MDMPI_N"/>
    <property type="match status" value="1"/>
</dbReference>
<gene>
    <name evidence="2" type="ORF">BU204_31960</name>
</gene>
<dbReference type="SUPFAM" id="SSF109854">
    <property type="entry name" value="DinB/YfiT-like putative metalloenzymes"/>
    <property type="match status" value="1"/>
</dbReference>
<reference evidence="2 3" key="1">
    <citation type="submission" date="2016-12" db="EMBL/GenBank/DDBJ databases">
        <title>The draft genome sequence of Actinophytocola sp. 11-183.</title>
        <authorList>
            <person name="Wang W."/>
            <person name="Yuan L."/>
        </authorList>
    </citation>
    <scope>NUCLEOTIDE SEQUENCE [LARGE SCALE GENOMIC DNA]</scope>
    <source>
        <strain evidence="2 3">11-183</strain>
    </source>
</reference>
<evidence type="ECO:0000313" key="3">
    <source>
        <dbReference type="Proteomes" id="UP000185596"/>
    </source>
</evidence>
<dbReference type="InterPro" id="IPR024344">
    <property type="entry name" value="MDMPI_metal-binding"/>
</dbReference>
<dbReference type="GO" id="GO:0046872">
    <property type="term" value="F:metal ion binding"/>
    <property type="evidence" value="ECO:0007669"/>
    <property type="project" value="InterPro"/>
</dbReference>